<accession>A0A1Q5UJ08</accession>
<keyword evidence="2" id="KW-1185">Reference proteome</keyword>
<organism evidence="1 2">
    <name type="scientific">Penicillium subrubescens</name>
    <dbReference type="NCBI Taxonomy" id="1316194"/>
    <lineage>
        <taxon>Eukaryota</taxon>
        <taxon>Fungi</taxon>
        <taxon>Dikarya</taxon>
        <taxon>Ascomycota</taxon>
        <taxon>Pezizomycotina</taxon>
        <taxon>Eurotiomycetes</taxon>
        <taxon>Eurotiomycetidae</taxon>
        <taxon>Eurotiales</taxon>
        <taxon>Aspergillaceae</taxon>
        <taxon>Penicillium</taxon>
    </lineage>
</organism>
<dbReference type="Proteomes" id="UP000186955">
    <property type="component" value="Unassembled WGS sequence"/>
</dbReference>
<protein>
    <submittedName>
        <fullName evidence="1">Uncharacterized protein</fullName>
    </submittedName>
</protein>
<proteinExistence type="predicted"/>
<sequence>MAAGYTLLGQIQIQWEGKFTLTPPLGPESAYWYTTAMEKNAQAQTSPTTDHQSGADG</sequence>
<evidence type="ECO:0000313" key="2">
    <source>
        <dbReference type="Proteomes" id="UP000186955"/>
    </source>
</evidence>
<dbReference type="AlphaFoldDB" id="A0A1Q5UJ08"/>
<dbReference type="EMBL" id="MNBE01000228">
    <property type="protein sequence ID" value="OKP12419.1"/>
    <property type="molecule type" value="Genomic_DNA"/>
</dbReference>
<comment type="caution">
    <text evidence="1">The sequence shown here is derived from an EMBL/GenBank/DDBJ whole genome shotgun (WGS) entry which is preliminary data.</text>
</comment>
<gene>
    <name evidence="1" type="ORF">PENSUB_2155</name>
</gene>
<evidence type="ECO:0000313" key="1">
    <source>
        <dbReference type="EMBL" id="OKP12419.1"/>
    </source>
</evidence>
<name>A0A1Q5UJ08_9EURO</name>
<reference evidence="1 2" key="1">
    <citation type="submission" date="2016-10" db="EMBL/GenBank/DDBJ databases">
        <title>Genome sequence of the ascomycete fungus Penicillium subrubescens.</title>
        <authorList>
            <person name="De Vries R.P."/>
            <person name="Peng M."/>
            <person name="Dilokpimol A."/>
            <person name="Hilden K."/>
            <person name="Makela M.R."/>
            <person name="Grigoriev I."/>
            <person name="Riley R."/>
            <person name="Granchi Z."/>
        </authorList>
    </citation>
    <scope>NUCLEOTIDE SEQUENCE [LARGE SCALE GENOMIC DNA]</scope>
    <source>
        <strain evidence="1 2">CBS 132785</strain>
    </source>
</reference>